<sequence>MDRYFGNMEGFQAFGSAHLIPVIFYTILTCIWIYLAKKWDDQKQYKSALYFSFVLAGLVLFWMFFKMWNNQFDPAEDFPFHLCNILTLVLPFALYYKSRWFFGILYFWVLVGTMQAILTPELKEPFPHFIYFRYWTVHCGLVILIFYGLLVFKWKVYWKDIRNAIIGANVYVVFSFIANYLSGGNYFFTMHKPRTASLLDYLGPWPWYLFTGQIIMVLLFIGAYLPLHFNYRKYEKTNQTI</sequence>
<dbReference type="Proteomes" id="UP000808349">
    <property type="component" value="Unassembled WGS sequence"/>
</dbReference>
<dbReference type="Pfam" id="PF14808">
    <property type="entry name" value="TMEM164"/>
    <property type="match status" value="1"/>
</dbReference>
<feature type="transmembrane region" description="Helical" evidence="1">
    <location>
        <begin position="12"/>
        <end position="35"/>
    </location>
</feature>
<comment type="caution">
    <text evidence="2">The sequence shown here is derived from an EMBL/GenBank/DDBJ whole genome shotgun (WGS) entry which is preliminary data.</text>
</comment>
<feature type="transmembrane region" description="Helical" evidence="1">
    <location>
        <begin position="207"/>
        <end position="227"/>
    </location>
</feature>
<dbReference type="NCBIfam" id="TIGR02206">
    <property type="entry name" value="intg_mem_TP0381"/>
    <property type="match status" value="1"/>
</dbReference>
<evidence type="ECO:0000256" key="1">
    <source>
        <dbReference type="SAM" id="Phobius"/>
    </source>
</evidence>
<organism evidence="2 3">
    <name type="scientific">Candidatus Defluviibacterium haderslevense</name>
    <dbReference type="NCBI Taxonomy" id="2981993"/>
    <lineage>
        <taxon>Bacteria</taxon>
        <taxon>Pseudomonadati</taxon>
        <taxon>Bacteroidota</taxon>
        <taxon>Saprospiria</taxon>
        <taxon>Saprospirales</taxon>
        <taxon>Saprospiraceae</taxon>
        <taxon>Candidatus Defluviibacterium</taxon>
    </lineage>
</organism>
<proteinExistence type="predicted"/>
<dbReference type="EMBL" id="JADKFW010000005">
    <property type="protein sequence ID" value="MBK9717729.1"/>
    <property type="molecule type" value="Genomic_DNA"/>
</dbReference>
<dbReference type="InterPro" id="IPR011737">
    <property type="entry name" value="CHP02206_TP0381"/>
</dbReference>
<gene>
    <name evidence="2" type="ORF">IPO85_09485</name>
</gene>
<reference evidence="2 3" key="1">
    <citation type="submission" date="2020-10" db="EMBL/GenBank/DDBJ databases">
        <title>Connecting structure to function with the recovery of over 1000 high-quality activated sludge metagenome-assembled genomes encoding full-length rRNA genes using long-read sequencing.</title>
        <authorList>
            <person name="Singleton C.M."/>
            <person name="Petriglieri F."/>
            <person name="Kristensen J.M."/>
            <person name="Kirkegaard R.H."/>
            <person name="Michaelsen T.Y."/>
            <person name="Andersen M.H."/>
            <person name="Karst S.M."/>
            <person name="Dueholm M.S."/>
            <person name="Nielsen P.H."/>
            <person name="Albertsen M."/>
        </authorList>
    </citation>
    <scope>NUCLEOTIDE SEQUENCE [LARGE SCALE GENOMIC DNA]</scope>
    <source>
        <strain evidence="2">Ribe_18-Q3-R11-54_BAT3C.373</strain>
    </source>
</reference>
<evidence type="ECO:0000313" key="3">
    <source>
        <dbReference type="Proteomes" id="UP000808349"/>
    </source>
</evidence>
<keyword evidence="1" id="KW-0472">Membrane</keyword>
<feature type="transmembrane region" description="Helical" evidence="1">
    <location>
        <begin position="47"/>
        <end position="66"/>
    </location>
</feature>
<feature type="transmembrane region" description="Helical" evidence="1">
    <location>
        <begin position="130"/>
        <end position="152"/>
    </location>
</feature>
<keyword evidence="1" id="KW-1133">Transmembrane helix</keyword>
<evidence type="ECO:0000313" key="2">
    <source>
        <dbReference type="EMBL" id="MBK9717729.1"/>
    </source>
</evidence>
<dbReference type="AlphaFoldDB" id="A0A9D7XDA7"/>
<keyword evidence="1" id="KW-0812">Transmembrane</keyword>
<feature type="transmembrane region" description="Helical" evidence="1">
    <location>
        <begin position="78"/>
        <end position="95"/>
    </location>
</feature>
<accession>A0A9D7XDA7</accession>
<protein>
    <submittedName>
        <fullName evidence="2">TIGR02206 family membrane protein</fullName>
    </submittedName>
</protein>
<feature type="transmembrane region" description="Helical" evidence="1">
    <location>
        <begin position="164"/>
        <end position="187"/>
    </location>
</feature>
<feature type="transmembrane region" description="Helical" evidence="1">
    <location>
        <begin position="100"/>
        <end position="118"/>
    </location>
</feature>
<name>A0A9D7XDA7_9BACT</name>